<keyword evidence="2" id="KW-1185">Reference proteome</keyword>
<sequence length="187" mass="21247">MSKKKKRMIYIVMTSILIIGLVIFGDRLSSYRELLHRNYVDGFVSYSLSNSVITELDKESIEQLTIKSGEKMLALEPIVVCSNVEDCKNSQIPTINGKAPKYPTIKSVHSGDEILVDFKNMDPDERGLTTIRNGDQLVGFLKNNRIEVIHAGADFVLYKVYAKWKNKHQDSYGILVYIFEANISHKS</sequence>
<comment type="caution">
    <text evidence="1">The sequence shown here is derived from an EMBL/GenBank/DDBJ whole genome shotgun (WGS) entry which is preliminary data.</text>
</comment>
<proteinExistence type="predicted"/>
<dbReference type="Proteomes" id="UP000466692">
    <property type="component" value="Unassembled WGS sequence"/>
</dbReference>
<reference evidence="1" key="1">
    <citation type="submission" date="2019-11" db="EMBL/GenBank/DDBJ databases">
        <title>Genome sequences of 17 halophilic strains isolated from different environments.</title>
        <authorList>
            <person name="Furrow R.E."/>
        </authorList>
    </citation>
    <scope>NUCLEOTIDE SEQUENCE</scope>
    <source>
        <strain evidence="1">22510_22_Filter</strain>
    </source>
</reference>
<gene>
    <name evidence="1" type="ORF">GLW08_11925</name>
</gene>
<dbReference type="EMBL" id="WMEU01000003">
    <property type="protein sequence ID" value="MYL54045.1"/>
    <property type="molecule type" value="Genomic_DNA"/>
</dbReference>
<protein>
    <submittedName>
        <fullName evidence="1">Uncharacterized protein</fullName>
    </submittedName>
</protein>
<evidence type="ECO:0000313" key="2">
    <source>
        <dbReference type="Proteomes" id="UP000466692"/>
    </source>
</evidence>
<accession>A0ACC7VHF3</accession>
<evidence type="ECO:0000313" key="1">
    <source>
        <dbReference type="EMBL" id="MYL54045.1"/>
    </source>
</evidence>
<organism evidence="1 2">
    <name type="scientific">Pontibacillus yanchengensis</name>
    <dbReference type="NCBI Taxonomy" id="462910"/>
    <lineage>
        <taxon>Bacteria</taxon>
        <taxon>Bacillati</taxon>
        <taxon>Bacillota</taxon>
        <taxon>Bacilli</taxon>
        <taxon>Bacillales</taxon>
        <taxon>Bacillaceae</taxon>
        <taxon>Pontibacillus</taxon>
    </lineage>
</organism>
<name>A0ACC7VHF3_9BACI</name>